<feature type="compositionally biased region" description="Gly residues" evidence="1">
    <location>
        <begin position="319"/>
        <end position="328"/>
    </location>
</feature>
<gene>
    <name evidence="3" type="ORF">D9613_001056</name>
</gene>
<reference evidence="3 4" key="1">
    <citation type="submission" date="2019-12" db="EMBL/GenBank/DDBJ databases">
        <authorList>
            <person name="Floudas D."/>
            <person name="Bentzer J."/>
            <person name="Ahren D."/>
            <person name="Johansson T."/>
            <person name="Persson P."/>
            <person name="Tunlid A."/>
        </authorList>
    </citation>
    <scope>NUCLEOTIDE SEQUENCE [LARGE SCALE GENOMIC DNA]</scope>
    <source>
        <strain evidence="3 4">CBS 102.39</strain>
    </source>
</reference>
<feature type="compositionally biased region" description="Low complexity" evidence="1">
    <location>
        <begin position="12"/>
        <end position="22"/>
    </location>
</feature>
<feature type="compositionally biased region" description="Polar residues" evidence="1">
    <location>
        <begin position="294"/>
        <end position="311"/>
    </location>
</feature>
<feature type="region of interest" description="Disordered" evidence="1">
    <location>
        <begin position="1"/>
        <end position="25"/>
    </location>
</feature>
<accession>A0A8H4R035</accession>
<dbReference type="EMBL" id="JAACJL010000015">
    <property type="protein sequence ID" value="KAF4620855.1"/>
    <property type="molecule type" value="Genomic_DNA"/>
</dbReference>
<name>A0A8H4R035_9AGAR</name>
<organism evidence="3 4">
    <name type="scientific">Agrocybe pediades</name>
    <dbReference type="NCBI Taxonomy" id="84607"/>
    <lineage>
        <taxon>Eukaryota</taxon>
        <taxon>Fungi</taxon>
        <taxon>Dikarya</taxon>
        <taxon>Basidiomycota</taxon>
        <taxon>Agaricomycotina</taxon>
        <taxon>Agaricomycetes</taxon>
        <taxon>Agaricomycetidae</taxon>
        <taxon>Agaricales</taxon>
        <taxon>Agaricineae</taxon>
        <taxon>Strophariaceae</taxon>
        <taxon>Agrocybe</taxon>
    </lineage>
</organism>
<dbReference type="InterPro" id="IPR000210">
    <property type="entry name" value="BTB/POZ_dom"/>
</dbReference>
<comment type="caution">
    <text evidence="3">The sequence shown here is derived from an EMBL/GenBank/DDBJ whole genome shotgun (WGS) entry which is preliminary data.</text>
</comment>
<feature type="compositionally biased region" description="Basic and acidic residues" evidence="1">
    <location>
        <begin position="274"/>
        <end position="284"/>
    </location>
</feature>
<protein>
    <recommendedName>
        <fullName evidence="2">BTB domain-containing protein</fullName>
    </recommendedName>
</protein>
<dbReference type="SUPFAM" id="SSF54695">
    <property type="entry name" value="POZ domain"/>
    <property type="match status" value="1"/>
</dbReference>
<dbReference type="PROSITE" id="PS50097">
    <property type="entry name" value="BTB"/>
    <property type="match status" value="1"/>
</dbReference>
<evidence type="ECO:0000313" key="3">
    <source>
        <dbReference type="EMBL" id="KAF4620855.1"/>
    </source>
</evidence>
<dbReference type="AlphaFoldDB" id="A0A8H4R035"/>
<evidence type="ECO:0000259" key="2">
    <source>
        <dbReference type="PROSITE" id="PS50097"/>
    </source>
</evidence>
<feature type="domain" description="BTB" evidence="2">
    <location>
        <begin position="58"/>
        <end position="131"/>
    </location>
</feature>
<evidence type="ECO:0000256" key="1">
    <source>
        <dbReference type="SAM" id="MobiDB-lite"/>
    </source>
</evidence>
<keyword evidence="4" id="KW-1185">Reference proteome</keyword>
<dbReference type="Proteomes" id="UP000521872">
    <property type="component" value="Unassembled WGS sequence"/>
</dbReference>
<dbReference type="Gene3D" id="3.30.710.10">
    <property type="entry name" value="Potassium Channel Kv1.1, Chain A"/>
    <property type="match status" value="1"/>
</dbReference>
<feature type="region of interest" description="Disordered" evidence="1">
    <location>
        <begin position="228"/>
        <end position="252"/>
    </location>
</feature>
<dbReference type="InterPro" id="IPR011333">
    <property type="entry name" value="SKP1/BTB/POZ_sf"/>
</dbReference>
<proteinExistence type="predicted"/>
<sequence>MSQHTHSHSRNSSITSTGGSHSTDAETTFVTAHGSSNESPKGSVIFVKRHPLYYIDAGDLHILAGRTLFRVHSYFFSRESPIFNKRLNPASPGDVREGTTDSDPVILEDVTAEEFECFCWVFYNPKYSLYNASISEWSVILNLAHKWDFPQIKELVVRQLHLKPSVEFPLHQKLALYEQYHVDIKSVIPLYVELCVRDRPLTLEECRVLGMEASWLVGVVRERVRVSGGGPRRDGLSAVSVASEDGNSGWKSPLPEGVDEEFVYKAVEEQLKIQEEEKEREKESLSSSIDKLSLNDSSIHNPTSPTGSRPSTIKLRNLGHGGTLGKRGGAPAPSLAGRFAGPR</sequence>
<dbReference type="Pfam" id="PF00651">
    <property type="entry name" value="BTB"/>
    <property type="match status" value="1"/>
</dbReference>
<evidence type="ECO:0000313" key="4">
    <source>
        <dbReference type="Proteomes" id="UP000521872"/>
    </source>
</evidence>
<feature type="region of interest" description="Disordered" evidence="1">
    <location>
        <begin position="274"/>
        <end position="343"/>
    </location>
</feature>